<dbReference type="AlphaFoldDB" id="A0A226QP25"/>
<gene>
    <name evidence="3" type="ORF">B9L23_01315</name>
</gene>
<dbReference type="InterPro" id="IPR025948">
    <property type="entry name" value="HTH-like_dom"/>
</dbReference>
<feature type="compositionally biased region" description="Basic and acidic residues" evidence="1">
    <location>
        <begin position="8"/>
        <end position="21"/>
    </location>
</feature>
<comment type="caution">
    <text evidence="3">The sequence shown here is derived from an EMBL/GenBank/DDBJ whole genome shotgun (WGS) entry which is preliminary data.</text>
</comment>
<name>A0A226QP25_9BACL</name>
<protein>
    <recommendedName>
        <fullName evidence="2">HTH-like domain-containing protein</fullName>
    </recommendedName>
</protein>
<proteinExistence type="predicted"/>
<sequence>MRSSYYDSKNKQESNRARENKELTEKIKEIHLKSSKRYGAPKIHEALKKASYVVSEKRVQRLMKKAGIRSIITKK</sequence>
<feature type="region of interest" description="Disordered" evidence="1">
    <location>
        <begin position="1"/>
        <end position="21"/>
    </location>
</feature>
<evidence type="ECO:0000313" key="3">
    <source>
        <dbReference type="EMBL" id="OXB93648.1"/>
    </source>
</evidence>
<dbReference type="EMBL" id="NDYL01000001">
    <property type="protein sequence ID" value="OXB93648.1"/>
    <property type="molecule type" value="Genomic_DNA"/>
</dbReference>
<accession>A0A226QP25</accession>
<evidence type="ECO:0000259" key="2">
    <source>
        <dbReference type="Pfam" id="PF13276"/>
    </source>
</evidence>
<dbReference type="Proteomes" id="UP000198394">
    <property type="component" value="Unassembled WGS sequence"/>
</dbReference>
<organism evidence="3 4">
    <name type="scientific">Parageobacillus galactosidasius</name>
    <dbReference type="NCBI Taxonomy" id="883812"/>
    <lineage>
        <taxon>Bacteria</taxon>
        <taxon>Bacillati</taxon>
        <taxon>Bacillota</taxon>
        <taxon>Bacilli</taxon>
        <taxon>Bacillales</taxon>
        <taxon>Anoxybacillaceae</taxon>
        <taxon>Parageobacillus</taxon>
    </lineage>
</organism>
<dbReference type="Pfam" id="PF13276">
    <property type="entry name" value="HTH_21"/>
    <property type="match status" value="1"/>
</dbReference>
<keyword evidence="4" id="KW-1185">Reference proteome</keyword>
<dbReference type="PANTHER" id="PTHR46889">
    <property type="entry name" value="TRANSPOSASE INSF FOR INSERTION SEQUENCE IS3B-RELATED"/>
    <property type="match status" value="1"/>
</dbReference>
<evidence type="ECO:0000256" key="1">
    <source>
        <dbReference type="SAM" id="MobiDB-lite"/>
    </source>
</evidence>
<feature type="domain" description="HTH-like" evidence="2">
    <location>
        <begin position="20"/>
        <end position="75"/>
    </location>
</feature>
<reference evidence="3 4" key="1">
    <citation type="submission" date="2017-04" db="EMBL/GenBank/DDBJ databases">
        <title>The genome sequence of Parageobacillus galactosidasius DSM 18751.</title>
        <authorList>
            <person name="Ramaloko W.T."/>
            <person name="Koen N."/>
            <person name="Polliack S."/>
            <person name="Aliyu H."/>
            <person name="Lebre P."/>
            <person name="Mohr T."/>
            <person name="Oswald F."/>
            <person name="Zwick M."/>
            <person name="Neumann A."/>
            <person name="Syldatk C."/>
            <person name="Cowan D."/>
            <person name="De Maayer P."/>
        </authorList>
    </citation>
    <scope>NUCLEOTIDE SEQUENCE [LARGE SCALE GENOMIC DNA]</scope>
    <source>
        <strain evidence="3 4">DSM 18751</strain>
    </source>
</reference>
<evidence type="ECO:0000313" key="4">
    <source>
        <dbReference type="Proteomes" id="UP000198394"/>
    </source>
</evidence>
<dbReference type="InterPro" id="IPR050900">
    <property type="entry name" value="Transposase_IS3/IS150/IS904"/>
</dbReference>
<dbReference type="PANTHER" id="PTHR46889:SF4">
    <property type="entry name" value="TRANSPOSASE INSO FOR INSERTION SEQUENCE ELEMENT IS911B-RELATED"/>
    <property type="match status" value="1"/>
</dbReference>